<dbReference type="Pfam" id="PF12776">
    <property type="entry name" value="Myb_DNA-bind_3"/>
    <property type="match status" value="1"/>
</dbReference>
<dbReference type="Proteomes" id="UP000481153">
    <property type="component" value="Unassembled WGS sequence"/>
</dbReference>
<dbReference type="EMBL" id="VJMJ01000128">
    <property type="protein sequence ID" value="KAF0732770.1"/>
    <property type="molecule type" value="Genomic_DNA"/>
</dbReference>
<protein>
    <recommendedName>
        <fullName evidence="2">Myb/SANT-like domain-containing protein</fullName>
    </recommendedName>
</protein>
<dbReference type="InterPro" id="IPR024752">
    <property type="entry name" value="Myb/SANT-like_dom"/>
</dbReference>
<evidence type="ECO:0000313" key="3">
    <source>
        <dbReference type="EMBL" id="KAF0732770.1"/>
    </source>
</evidence>
<organism evidence="3 4">
    <name type="scientific">Aphanomyces euteiches</name>
    <dbReference type="NCBI Taxonomy" id="100861"/>
    <lineage>
        <taxon>Eukaryota</taxon>
        <taxon>Sar</taxon>
        <taxon>Stramenopiles</taxon>
        <taxon>Oomycota</taxon>
        <taxon>Saprolegniomycetes</taxon>
        <taxon>Saprolegniales</taxon>
        <taxon>Verrucalvaceae</taxon>
        <taxon>Aphanomyces</taxon>
    </lineage>
</organism>
<feature type="domain" description="Myb/SANT-like" evidence="2">
    <location>
        <begin position="20"/>
        <end position="115"/>
    </location>
</feature>
<dbReference type="PANTHER" id="PTHR46929">
    <property type="entry name" value="EXPRESSED PROTEIN"/>
    <property type="match status" value="1"/>
</dbReference>
<proteinExistence type="predicted"/>
<dbReference type="PANTHER" id="PTHR46929:SF3">
    <property type="entry name" value="MYB_SANT-LIKE DOMAIN-CONTAINING PROTEIN"/>
    <property type="match status" value="1"/>
</dbReference>
<reference evidence="3 4" key="1">
    <citation type="submission" date="2019-07" db="EMBL/GenBank/DDBJ databases">
        <title>Genomics analysis of Aphanomyces spp. identifies a new class of oomycete effector associated with host adaptation.</title>
        <authorList>
            <person name="Gaulin E."/>
        </authorList>
    </citation>
    <scope>NUCLEOTIDE SEQUENCE [LARGE SCALE GENOMIC DNA]</scope>
    <source>
        <strain evidence="3 4">ATCC 201684</strain>
    </source>
</reference>
<feature type="region of interest" description="Disordered" evidence="1">
    <location>
        <begin position="188"/>
        <end position="212"/>
    </location>
</feature>
<evidence type="ECO:0000259" key="2">
    <source>
        <dbReference type="Pfam" id="PF12776"/>
    </source>
</evidence>
<dbReference type="AlphaFoldDB" id="A0A6G0WYY1"/>
<evidence type="ECO:0000256" key="1">
    <source>
        <dbReference type="SAM" id="MobiDB-lite"/>
    </source>
</evidence>
<accession>A0A6G0WYY1</accession>
<sequence length="310" mass="34712">MSKNKTNATSKDTCGNERARWTDDKDATWLKELNHQVHVLGKRSDSGFKKEAWNAALVKLNGEHRVSYNKDQLKARHNELIKQYSVVSSMLKTSGIGFDVSTCRFSCLDGSWSNFLEGQPESWAVWESKQFPNYLLCNELWGGTVATGEYASSSSAPRIQTMAISDPDDERPSLVEDDVVEDNIDDEQNDLREGKKRRLAPGGSKSVPRDRESLGSKFLAEIRGMKDSGEREVNALADVLRCIASPKISKSQEGAAKVLQRELEGILDDDDLLIGMDVLENPTKASCFLQLSGQLRKKWIVREIKKLQDS</sequence>
<dbReference type="VEuPathDB" id="FungiDB:AeMF1_014956"/>
<comment type="caution">
    <text evidence="3">The sequence shown here is derived from an EMBL/GenBank/DDBJ whole genome shotgun (WGS) entry which is preliminary data.</text>
</comment>
<keyword evidence="4" id="KW-1185">Reference proteome</keyword>
<gene>
    <name evidence="3" type="ORF">Ae201684_010102</name>
</gene>
<name>A0A6G0WYY1_9STRA</name>
<evidence type="ECO:0000313" key="4">
    <source>
        <dbReference type="Proteomes" id="UP000481153"/>
    </source>
</evidence>